<comment type="similarity">
    <text evidence="3 13">Belongs to the pyruvate kinase family.</text>
</comment>
<dbReference type="Gene3D" id="3.20.20.60">
    <property type="entry name" value="Phosphoenolpyruvate-binding domains"/>
    <property type="match status" value="1"/>
</dbReference>
<evidence type="ECO:0000256" key="5">
    <source>
        <dbReference type="ARBA" id="ARBA00022679"/>
    </source>
</evidence>
<dbReference type="OrthoDB" id="7420547at2759"/>
<gene>
    <name evidence="16" type="ORF">CINC_LOCUS11800</name>
</gene>
<keyword evidence="8 13" id="KW-0418">Kinase</keyword>
<feature type="domain" description="Pyruvate kinase C-terminal" evidence="15">
    <location>
        <begin position="396"/>
        <end position="498"/>
    </location>
</feature>
<dbReference type="AlphaFoldDB" id="A0A9P0FW31"/>
<dbReference type="SUPFAM" id="SSF50800">
    <property type="entry name" value="PK beta-barrel domain-like"/>
    <property type="match status" value="1"/>
</dbReference>
<sequence length="547" mass="62781">MSDVLHYPIDHTKKYYDQIMHDDKRIHPFRSTPFIISFSENIITAFDIQTFIQLGLRVIKFKMSKVTMAERVKLLEVLDNALKWCCEKYNVSAWPVGLAIEIPNVIVKTGYRENKDQEWITIKDGSYIIMTGDENYFERCTETRIYMDDPYTLATLKVGTEITIDFGEIMLECAELIDSLNIKCLVLKGGKIKDQEIVCMRGVKHVKPALMKSDRDIISFAREHSFDIVLVNSVRYATTPETVRRLFPDKDPLIISAICEREGLENIDDIIKNSDAIILAREFLAYEIADKFKMISIQLYVSGKCKQYGRPLFISGNIMESLNNSKRLSGCVLNDITNIVQHKAGFAMRKCTDPKQLIKAMQVLNSICKVVEPLVDDIHFWRKSYEYKMPLNAAEAAVLGAVLMAQQTKARVLIVPTVSGKTVRQVIHMCQDLYIIAITTTALRANQLQLFRGVFPIIYDKKFSKNWNKDMDARIQFAVAYAIKFEALKENSNYVVLRKSLPTSSYNEHVSAWTVLSSEDKLMLRIADKEAQAHLTYSEKMYCPMRQ</sequence>
<evidence type="ECO:0000256" key="13">
    <source>
        <dbReference type="RuleBase" id="RU000504"/>
    </source>
</evidence>
<evidence type="ECO:0000313" key="16">
    <source>
        <dbReference type="EMBL" id="CAH0605874.1"/>
    </source>
</evidence>
<keyword evidence="10 13" id="KW-0460">Magnesium</keyword>
<evidence type="ECO:0000256" key="1">
    <source>
        <dbReference type="ARBA" id="ARBA00001958"/>
    </source>
</evidence>
<dbReference type="GO" id="GO:0004743">
    <property type="term" value="F:pyruvate kinase activity"/>
    <property type="evidence" value="ECO:0007669"/>
    <property type="project" value="UniProtKB-EC"/>
</dbReference>
<keyword evidence="9" id="KW-0067">ATP-binding</keyword>
<dbReference type="Proteomes" id="UP001154114">
    <property type="component" value="Chromosome 6"/>
</dbReference>
<dbReference type="EC" id="2.7.1.40" evidence="4 13"/>
<name>A0A9P0FW31_CHRIL</name>
<feature type="domain" description="Pyruvate kinase barrel" evidence="14">
    <location>
        <begin position="47"/>
        <end position="342"/>
    </location>
</feature>
<protein>
    <recommendedName>
        <fullName evidence="4 13">Pyruvate kinase</fullName>
        <ecNumber evidence="4 13">2.7.1.40</ecNumber>
    </recommendedName>
</protein>
<evidence type="ECO:0000256" key="10">
    <source>
        <dbReference type="ARBA" id="ARBA00022842"/>
    </source>
</evidence>
<dbReference type="InterPro" id="IPR015806">
    <property type="entry name" value="Pyrv_Knase_insert_dom_sf"/>
</dbReference>
<keyword evidence="5 13" id="KW-0808">Transferase</keyword>
<dbReference type="GO" id="GO:0016301">
    <property type="term" value="F:kinase activity"/>
    <property type="evidence" value="ECO:0007669"/>
    <property type="project" value="UniProtKB-KW"/>
</dbReference>
<evidence type="ECO:0000256" key="9">
    <source>
        <dbReference type="ARBA" id="ARBA00022840"/>
    </source>
</evidence>
<dbReference type="GO" id="GO:0005524">
    <property type="term" value="F:ATP binding"/>
    <property type="evidence" value="ECO:0007669"/>
    <property type="project" value="UniProtKB-KW"/>
</dbReference>
<comment type="cofactor">
    <cofactor evidence="1">
        <name>K(+)</name>
        <dbReference type="ChEBI" id="CHEBI:29103"/>
    </cofactor>
</comment>
<evidence type="ECO:0000256" key="3">
    <source>
        <dbReference type="ARBA" id="ARBA00008663"/>
    </source>
</evidence>
<dbReference type="InterPro" id="IPR011037">
    <property type="entry name" value="Pyrv_Knase-like_insert_dom_sf"/>
</dbReference>
<evidence type="ECO:0000256" key="7">
    <source>
        <dbReference type="ARBA" id="ARBA00022741"/>
    </source>
</evidence>
<dbReference type="EMBL" id="LR824009">
    <property type="protein sequence ID" value="CAH0605874.1"/>
    <property type="molecule type" value="Genomic_DNA"/>
</dbReference>
<proteinExistence type="inferred from homology"/>
<dbReference type="InterPro" id="IPR015813">
    <property type="entry name" value="Pyrv/PenolPyrv_kinase-like_dom"/>
</dbReference>
<dbReference type="InterPro" id="IPR001697">
    <property type="entry name" value="Pyr_Knase"/>
</dbReference>
<dbReference type="PANTHER" id="PTHR11817">
    <property type="entry name" value="PYRUVATE KINASE"/>
    <property type="match status" value="1"/>
</dbReference>
<dbReference type="Gene3D" id="2.40.33.10">
    <property type="entry name" value="PK beta-barrel domain-like"/>
    <property type="match status" value="1"/>
</dbReference>
<evidence type="ECO:0000259" key="14">
    <source>
        <dbReference type="Pfam" id="PF00224"/>
    </source>
</evidence>
<comment type="catalytic activity">
    <reaction evidence="13">
        <text>pyruvate + ATP = phosphoenolpyruvate + ADP + H(+)</text>
        <dbReference type="Rhea" id="RHEA:18157"/>
        <dbReference type="ChEBI" id="CHEBI:15361"/>
        <dbReference type="ChEBI" id="CHEBI:15378"/>
        <dbReference type="ChEBI" id="CHEBI:30616"/>
        <dbReference type="ChEBI" id="CHEBI:58702"/>
        <dbReference type="ChEBI" id="CHEBI:456216"/>
        <dbReference type="EC" id="2.7.1.40"/>
    </reaction>
</comment>
<dbReference type="InterPro" id="IPR040442">
    <property type="entry name" value="Pyrv_kinase-like_dom_sf"/>
</dbReference>
<evidence type="ECO:0000256" key="2">
    <source>
        <dbReference type="ARBA" id="ARBA00004997"/>
    </source>
</evidence>
<comment type="pathway">
    <text evidence="2 13">Carbohydrate degradation; glycolysis; pyruvate from D-glyceraldehyde 3-phosphate: step 5/5.</text>
</comment>
<organism evidence="16 17">
    <name type="scientific">Chrysodeixis includens</name>
    <name type="common">Soybean looper</name>
    <name type="synonym">Pseudoplusia includens</name>
    <dbReference type="NCBI Taxonomy" id="689277"/>
    <lineage>
        <taxon>Eukaryota</taxon>
        <taxon>Metazoa</taxon>
        <taxon>Ecdysozoa</taxon>
        <taxon>Arthropoda</taxon>
        <taxon>Hexapoda</taxon>
        <taxon>Insecta</taxon>
        <taxon>Pterygota</taxon>
        <taxon>Neoptera</taxon>
        <taxon>Endopterygota</taxon>
        <taxon>Lepidoptera</taxon>
        <taxon>Glossata</taxon>
        <taxon>Ditrysia</taxon>
        <taxon>Noctuoidea</taxon>
        <taxon>Noctuidae</taxon>
        <taxon>Plusiinae</taxon>
        <taxon>Chrysodeixis</taxon>
    </lineage>
</organism>
<dbReference type="Gene3D" id="3.40.1380.20">
    <property type="entry name" value="Pyruvate kinase, C-terminal domain"/>
    <property type="match status" value="1"/>
</dbReference>
<evidence type="ECO:0000259" key="15">
    <source>
        <dbReference type="Pfam" id="PF02887"/>
    </source>
</evidence>
<dbReference type="PRINTS" id="PR01050">
    <property type="entry name" value="PYRUVTKNASE"/>
</dbReference>
<dbReference type="Pfam" id="PF00224">
    <property type="entry name" value="PK"/>
    <property type="match status" value="1"/>
</dbReference>
<keyword evidence="6" id="KW-0479">Metal-binding</keyword>
<reference evidence="16" key="1">
    <citation type="submission" date="2021-12" db="EMBL/GenBank/DDBJ databases">
        <authorList>
            <person name="King R."/>
        </authorList>
    </citation>
    <scope>NUCLEOTIDE SEQUENCE</scope>
</reference>
<keyword evidence="12" id="KW-0670">Pyruvate</keyword>
<dbReference type="InterPro" id="IPR036918">
    <property type="entry name" value="Pyrv_Knase_C_sf"/>
</dbReference>
<evidence type="ECO:0000256" key="12">
    <source>
        <dbReference type="ARBA" id="ARBA00023317"/>
    </source>
</evidence>
<evidence type="ECO:0000256" key="8">
    <source>
        <dbReference type="ARBA" id="ARBA00022777"/>
    </source>
</evidence>
<evidence type="ECO:0000313" key="17">
    <source>
        <dbReference type="Proteomes" id="UP001154114"/>
    </source>
</evidence>
<dbReference type="GO" id="GO:0000287">
    <property type="term" value="F:magnesium ion binding"/>
    <property type="evidence" value="ECO:0007669"/>
    <property type="project" value="InterPro"/>
</dbReference>
<dbReference type="GO" id="GO:0030955">
    <property type="term" value="F:potassium ion binding"/>
    <property type="evidence" value="ECO:0007669"/>
    <property type="project" value="InterPro"/>
</dbReference>
<keyword evidence="17" id="KW-1185">Reference proteome</keyword>
<dbReference type="InterPro" id="IPR015793">
    <property type="entry name" value="Pyrv_Knase_brl"/>
</dbReference>
<dbReference type="InterPro" id="IPR015795">
    <property type="entry name" value="Pyrv_Knase_C"/>
</dbReference>
<dbReference type="SUPFAM" id="SSF52935">
    <property type="entry name" value="PK C-terminal domain-like"/>
    <property type="match status" value="1"/>
</dbReference>
<accession>A0A9P0FW31</accession>
<dbReference type="SUPFAM" id="SSF51621">
    <property type="entry name" value="Phosphoenolpyruvate/pyruvate domain"/>
    <property type="match status" value="1"/>
</dbReference>
<keyword evidence="11 13" id="KW-0324">Glycolysis</keyword>
<evidence type="ECO:0000256" key="6">
    <source>
        <dbReference type="ARBA" id="ARBA00022723"/>
    </source>
</evidence>
<evidence type="ECO:0000256" key="4">
    <source>
        <dbReference type="ARBA" id="ARBA00012142"/>
    </source>
</evidence>
<dbReference type="Pfam" id="PF02887">
    <property type="entry name" value="PK_C"/>
    <property type="match status" value="1"/>
</dbReference>
<evidence type="ECO:0000256" key="11">
    <source>
        <dbReference type="ARBA" id="ARBA00023152"/>
    </source>
</evidence>
<keyword evidence="7" id="KW-0547">Nucleotide-binding</keyword>